<organism evidence="6 7">
    <name type="scientific">Athalassotoga saccharophila</name>
    <dbReference type="NCBI Taxonomy" id="1441386"/>
    <lineage>
        <taxon>Bacteria</taxon>
        <taxon>Thermotogati</taxon>
        <taxon>Thermotogota</taxon>
        <taxon>Thermotogae</taxon>
        <taxon>Mesoaciditogales</taxon>
        <taxon>Mesoaciditogaceae</taxon>
        <taxon>Athalassotoga</taxon>
    </lineage>
</organism>
<evidence type="ECO:0000313" key="6">
    <source>
        <dbReference type="EMBL" id="BBJ29063.1"/>
    </source>
</evidence>
<sequence>MAANQTDYSLDENEKKLKDLLMEIFQFDESDLDFGIYRIMNQKREEINKFIDEELISAVDKAFEKYSENYSKNIEKEIEEIRKRIKDELGDDAFQGETLNKYKDTNLGKEYIKKQEQLREASVSKEEKAKIYDHIYEFFSRYYDNGDFISLRRYSKNNKYCIPYNGEEVTLYWATEDQYYVKSGESFNNYSFNVGDYKVYFKIKKAEIEINNNKGNKKFFILSREDENDFFDFSEEKKELTIFFEYKELQEEDEKVLGKNQEEINVKIEEQIFKAIKDHLEISQLLYNKPNNSKLTVLGKHIYKYTAKNTKDYFIHKDLKGFLERELDFYIKNEIFNLGDIENQDSSVLERLMLQVRTFKEISKKIIDFLAQIENFEKKLWEKKKFVFQTNYVITLDKIKEYAGEEFLENILDKTLKNENQLKEWKELFGIKINSIEDLIESNDQLQLTEKEFKKLPIDTKYFDEDFKWDLLETLSEKNDMDDILDGVLVKSENWQALNLMLNKYREKVQTIYIDPPFNTGNDFLYKDNFQDSSWLSLIKNRINLSKYFLSINGSFFIHLDENADFLGRILLDELHFEEIKKITFNTNSTKDEESDLFGYKSFGNNFALKSSTIYFCKNKNSKFYKLWKPNRNLTNLDIGWLDLIAFPKKDKTDFNKIEDYDYFIEKYNSTGNLEYLQININEKIYPVSDIWNDIYSFTQSEMRTSENLSFRTQKPENLLRRVIQTSSIQKDVILDFFGGSGTTYAVAHKLKRKWIGIEMGEYFYEFYEEWDKMQKQFMKKLGILGRLKNVLAGDKDFKAINKKRRNHLSRDINWQGGGFFKYHSIEQYEDTLNNIEFTIKIQNNPFDDYFINYMLDFESKDSPCRVNIDKMKKPFEYKMKVIENSKEVTKNVDLIETFNYLIGLHVQKIKKLGNNGNKYVVIRGTMNDDKSVVVIWRNTDKIDLQADKTFVESEILNGEKPAYLFMNGQSIVPNALSLEMEFKHRMGA</sequence>
<feature type="domain" description="DNA methylase N-4/N-6" evidence="5">
    <location>
        <begin position="509"/>
        <end position="768"/>
    </location>
</feature>
<dbReference type="Proteomes" id="UP000463916">
    <property type="component" value="Plasmid pATS1"/>
</dbReference>
<dbReference type="PROSITE" id="PS00092">
    <property type="entry name" value="N6_MTASE"/>
    <property type="match status" value="1"/>
</dbReference>
<accession>A0A6N4TE56</accession>
<dbReference type="InterPro" id="IPR002295">
    <property type="entry name" value="N4/N6-MTase_EcoPI_Mod-like"/>
</dbReference>
<dbReference type="RefSeq" id="WP_269473948.1">
    <property type="nucleotide sequence ID" value="NZ_AP019552.1"/>
</dbReference>
<keyword evidence="2 6" id="KW-0489">Methyltransferase</keyword>
<evidence type="ECO:0000313" key="7">
    <source>
        <dbReference type="Proteomes" id="UP000463916"/>
    </source>
</evidence>
<evidence type="ECO:0000256" key="2">
    <source>
        <dbReference type="ARBA" id="ARBA00022603"/>
    </source>
</evidence>
<proteinExistence type="inferred from homology"/>
<dbReference type="InterPro" id="IPR029063">
    <property type="entry name" value="SAM-dependent_MTases_sf"/>
</dbReference>
<dbReference type="InterPro" id="IPR002941">
    <property type="entry name" value="DNA_methylase_N4/N6"/>
</dbReference>
<dbReference type="GO" id="GO:0008170">
    <property type="term" value="F:N-methyltransferase activity"/>
    <property type="evidence" value="ECO:0007669"/>
    <property type="project" value="InterPro"/>
</dbReference>
<dbReference type="PRINTS" id="PR00506">
    <property type="entry name" value="D21N6MTFRASE"/>
</dbReference>
<reference evidence="7" key="1">
    <citation type="submission" date="2019-04" db="EMBL/GenBank/DDBJ databases">
        <title>NAS-01 Genome Sequencing.</title>
        <authorList>
            <person name="Kato S."/>
            <person name="Itoh T."/>
            <person name="Ohkuma M."/>
        </authorList>
    </citation>
    <scope>NUCLEOTIDE SEQUENCE [LARGE SCALE GENOMIC DNA]</scope>
    <source>
        <strain evidence="7">NAS-01</strain>
        <plasmid evidence="7">pATS1</plasmid>
    </source>
</reference>
<dbReference type="InterPro" id="IPR002052">
    <property type="entry name" value="DNA_methylase_N6_adenine_CS"/>
</dbReference>
<evidence type="ECO:0000256" key="3">
    <source>
        <dbReference type="ARBA" id="ARBA00022679"/>
    </source>
</evidence>
<dbReference type="EMBL" id="AP019552">
    <property type="protein sequence ID" value="BBJ29063.1"/>
    <property type="molecule type" value="Genomic_DNA"/>
</dbReference>
<dbReference type="GO" id="GO:0003677">
    <property type="term" value="F:DNA binding"/>
    <property type="evidence" value="ECO:0007669"/>
    <property type="project" value="InterPro"/>
</dbReference>
<gene>
    <name evidence="6" type="ORF">ATHSA_p10016</name>
</gene>
<dbReference type="KEGG" id="asac:ATHSA_p10016"/>
<dbReference type="REBASE" id="363172">
    <property type="entry name" value="M.AsaNAS01ORF10016P"/>
</dbReference>
<dbReference type="GO" id="GO:0032259">
    <property type="term" value="P:methylation"/>
    <property type="evidence" value="ECO:0007669"/>
    <property type="project" value="UniProtKB-KW"/>
</dbReference>
<evidence type="ECO:0000259" key="5">
    <source>
        <dbReference type="Pfam" id="PF01555"/>
    </source>
</evidence>
<geneLocation type="plasmid" evidence="6 7">
    <name>pATS1</name>
</geneLocation>
<dbReference type="Pfam" id="PF01555">
    <property type="entry name" value="N6_N4_Mtase"/>
    <property type="match status" value="1"/>
</dbReference>
<dbReference type="AlphaFoldDB" id="A0A6N4TE56"/>
<dbReference type="Gene3D" id="3.40.50.150">
    <property type="entry name" value="Vaccinia Virus protein VP39"/>
    <property type="match status" value="1"/>
</dbReference>
<comment type="similarity">
    <text evidence="1">Belongs to the N(4)/N(6)-methyltransferase family.</text>
</comment>
<evidence type="ECO:0000256" key="1">
    <source>
        <dbReference type="ARBA" id="ARBA00006594"/>
    </source>
</evidence>
<evidence type="ECO:0000256" key="4">
    <source>
        <dbReference type="ARBA" id="ARBA00022691"/>
    </source>
</evidence>
<keyword evidence="7" id="KW-1185">Reference proteome</keyword>
<keyword evidence="3" id="KW-0808">Transferase</keyword>
<dbReference type="SUPFAM" id="SSF53335">
    <property type="entry name" value="S-adenosyl-L-methionine-dependent methyltransferases"/>
    <property type="match status" value="1"/>
</dbReference>
<keyword evidence="4" id="KW-0949">S-adenosyl-L-methionine</keyword>
<keyword evidence="6" id="KW-0614">Plasmid</keyword>
<protein>
    <submittedName>
        <fullName evidence="6">Modification methylase BamHI</fullName>
    </submittedName>
</protein>
<name>A0A6N4TE56_9BACT</name>